<dbReference type="Proteomes" id="UP001305414">
    <property type="component" value="Unassembled WGS sequence"/>
</dbReference>
<gene>
    <name evidence="1" type="ORF">RRF57_007691</name>
</gene>
<dbReference type="AlphaFoldDB" id="A0AAN7UN60"/>
<dbReference type="EMBL" id="JAWHQM010000022">
    <property type="protein sequence ID" value="KAK5631977.1"/>
    <property type="molecule type" value="Genomic_DNA"/>
</dbReference>
<organism evidence="1 2">
    <name type="scientific">Xylaria bambusicola</name>
    <dbReference type="NCBI Taxonomy" id="326684"/>
    <lineage>
        <taxon>Eukaryota</taxon>
        <taxon>Fungi</taxon>
        <taxon>Dikarya</taxon>
        <taxon>Ascomycota</taxon>
        <taxon>Pezizomycotina</taxon>
        <taxon>Sordariomycetes</taxon>
        <taxon>Xylariomycetidae</taxon>
        <taxon>Xylariales</taxon>
        <taxon>Xylariaceae</taxon>
        <taxon>Xylaria</taxon>
    </lineage>
</organism>
<name>A0AAN7UN60_9PEZI</name>
<proteinExistence type="predicted"/>
<evidence type="ECO:0000313" key="2">
    <source>
        <dbReference type="Proteomes" id="UP001305414"/>
    </source>
</evidence>
<keyword evidence="2" id="KW-1185">Reference proteome</keyword>
<reference evidence="1 2" key="1">
    <citation type="submission" date="2023-10" db="EMBL/GenBank/DDBJ databases">
        <title>Draft genome sequence of Xylaria bambusicola isolate GMP-LS, the root and basal stem rot pathogen of sugarcane in Indonesia.</title>
        <authorList>
            <person name="Selvaraj P."/>
            <person name="Muralishankar V."/>
            <person name="Muruganantham S."/>
            <person name="Sp S."/>
            <person name="Haryani S."/>
            <person name="Lau K.J.X."/>
            <person name="Naqvi N.I."/>
        </authorList>
    </citation>
    <scope>NUCLEOTIDE SEQUENCE [LARGE SCALE GENOMIC DNA]</scope>
    <source>
        <strain evidence="1">GMP-LS</strain>
    </source>
</reference>
<accession>A0AAN7UN60</accession>
<comment type="caution">
    <text evidence="1">The sequence shown here is derived from an EMBL/GenBank/DDBJ whole genome shotgun (WGS) entry which is preliminary data.</text>
</comment>
<protein>
    <submittedName>
        <fullName evidence="1">Uncharacterized protein</fullName>
    </submittedName>
</protein>
<evidence type="ECO:0000313" key="1">
    <source>
        <dbReference type="EMBL" id="KAK5631977.1"/>
    </source>
</evidence>
<sequence>MFVEVIGFQLPGESASCLRLGELPDSVSLKRTLGRAFLLRNRKTSPLDGCMETNCAATRWRIQSATSMAKRMPRFLNQSIS</sequence>